<feature type="compositionally biased region" description="Low complexity" evidence="2">
    <location>
        <begin position="7"/>
        <end position="19"/>
    </location>
</feature>
<dbReference type="InParanoid" id="H3GI77"/>
<feature type="region of interest" description="Disordered" evidence="2">
    <location>
        <begin position="617"/>
        <end position="731"/>
    </location>
</feature>
<keyword evidence="1" id="KW-0175">Coiled coil</keyword>
<feature type="compositionally biased region" description="Polar residues" evidence="2">
    <location>
        <begin position="45"/>
        <end position="54"/>
    </location>
</feature>
<dbReference type="OMA" id="VNDICAG"/>
<name>H3GI77_PHYRM</name>
<sequence>MAETGNALAPAPSSTPAASGDSTQPPPASASSPSTGDVEKRPPEDSSQPSSGESQAIILRQPDGDDSAENAPDESKDTGGGGVSPIPMGEGVVLPSFSRPRYVRMEDVDALFYKGVLSQQTVRPETFAPPDSSARWTLPSLPDTGTKTYLVGVPATVDDTRGGGFTMNGYGGTTALIGFEEMNADDNSEFERLFDMNACQYLLQARQDPLRLDALTSSLDDIGTRREFASILTHFPPDQLASRVFRTSMYLRLVLGEHRRLRAQIERGQEAAIKDALEFKRINGDLRREWKFVCAHWHQEVTSALAKANEIKASDQDEVQALKSRYQDQIDALEAEKSELKARVDDAETQVGILKKRLDDSTMDPWTLSAFMQKHADVSGNWDRLHDLFVHCVNGCVPPSAWDTVVNITAMDQRKAPIPTFPASRLAVPVPKPPVSNPVILDLTSPSGIQESKPHSGDKSSQKSPTPKSLKKTKSPKVQRRPSTHHPGRDSVRKAGEKTTISKEAACKMLPGRVIWKEVRPDVRQIILAGIKYETAMRRLDQDKPAHGFFRQPQLVKMLVSMMYWRRLDLTPWARYVPTTYYKMADERLDRKLRRGEVPPSWGNLDDHTIVYPDSETESVVDDKELDPDYAPPAQEVEDDDDSESSSSESEEEDPEPKKSKKSDAESGSKRPHISSSDDSDETPATSRRKEHKRLRLDSRSGHKSKSKAKKSLKSSGNRPSRHRSRLARREYDSLTAAELMTIETPDDDETSWRHLGILVQYVSTSRNSSGQDPGFPDYEVHKYASDLAKKRWDSDAYVELEKSEPWTVMFEGRYRVLFFHRRSTLSLDTLKMLGEIVKFMHTNARAFWECGHWVTIDQEADDLSLAIHSGRVTRRNALRRRYQSLVKRALATPAFVKTLLYEPGLWKLPDRCRRS</sequence>
<dbReference type="AlphaFoldDB" id="H3GI77"/>
<dbReference type="VEuPathDB" id="FungiDB:KRP22_12887"/>
<dbReference type="VEuPathDB" id="FungiDB:KRP23_11924"/>
<feature type="compositionally biased region" description="Basic and acidic residues" evidence="2">
    <location>
        <begin position="452"/>
        <end position="461"/>
    </location>
</feature>
<evidence type="ECO:0000313" key="3">
    <source>
        <dbReference type="EnsemblProtists" id="Phyra75731"/>
    </source>
</evidence>
<dbReference type="EMBL" id="DS566011">
    <property type="status" value="NOT_ANNOTATED_CDS"/>
    <property type="molecule type" value="Genomic_DNA"/>
</dbReference>
<feature type="compositionally biased region" description="Basic residues" evidence="2">
    <location>
        <begin position="469"/>
        <end position="486"/>
    </location>
</feature>
<feature type="coiled-coil region" evidence="1">
    <location>
        <begin position="305"/>
        <end position="357"/>
    </location>
</feature>
<reference evidence="3" key="2">
    <citation type="submission" date="2015-06" db="UniProtKB">
        <authorList>
            <consortium name="EnsemblProtists"/>
        </authorList>
    </citation>
    <scope>IDENTIFICATION</scope>
    <source>
        <strain evidence="3">Pr102</strain>
    </source>
</reference>
<evidence type="ECO:0000313" key="4">
    <source>
        <dbReference type="Proteomes" id="UP000005238"/>
    </source>
</evidence>
<organism evidence="3 4">
    <name type="scientific">Phytophthora ramorum</name>
    <name type="common">Sudden oak death agent</name>
    <dbReference type="NCBI Taxonomy" id="164328"/>
    <lineage>
        <taxon>Eukaryota</taxon>
        <taxon>Sar</taxon>
        <taxon>Stramenopiles</taxon>
        <taxon>Oomycota</taxon>
        <taxon>Peronosporomycetes</taxon>
        <taxon>Peronosporales</taxon>
        <taxon>Peronosporaceae</taxon>
        <taxon>Phytophthora</taxon>
    </lineage>
</organism>
<feature type="region of interest" description="Disordered" evidence="2">
    <location>
        <begin position="1"/>
        <end position="91"/>
    </location>
</feature>
<dbReference type="VEuPathDB" id="FungiDB:KRP23_11923"/>
<accession>H3GI77</accession>
<feature type="compositionally biased region" description="Basic residues" evidence="2">
    <location>
        <begin position="702"/>
        <end position="713"/>
    </location>
</feature>
<feature type="compositionally biased region" description="Basic and acidic residues" evidence="2">
    <location>
        <begin position="487"/>
        <end position="500"/>
    </location>
</feature>
<proteinExistence type="predicted"/>
<feature type="compositionally biased region" description="Basic and acidic residues" evidence="2">
    <location>
        <begin position="656"/>
        <end position="669"/>
    </location>
</feature>
<dbReference type="EnsemblProtists" id="Phyra75731">
    <property type="protein sequence ID" value="Phyra75731"/>
    <property type="gene ID" value="Phyra75731"/>
</dbReference>
<reference evidence="4" key="1">
    <citation type="journal article" date="2006" name="Science">
        <title>Phytophthora genome sequences uncover evolutionary origins and mechanisms of pathogenesis.</title>
        <authorList>
            <person name="Tyler B.M."/>
            <person name="Tripathy S."/>
            <person name="Zhang X."/>
            <person name="Dehal P."/>
            <person name="Jiang R.H."/>
            <person name="Aerts A."/>
            <person name="Arredondo F.D."/>
            <person name="Baxter L."/>
            <person name="Bensasson D."/>
            <person name="Beynon J.L."/>
            <person name="Chapman J."/>
            <person name="Damasceno C.M."/>
            <person name="Dorrance A.E."/>
            <person name="Dou D."/>
            <person name="Dickerman A.W."/>
            <person name="Dubchak I.L."/>
            <person name="Garbelotto M."/>
            <person name="Gijzen M."/>
            <person name="Gordon S.G."/>
            <person name="Govers F."/>
            <person name="Grunwald N.J."/>
            <person name="Huang W."/>
            <person name="Ivors K.L."/>
            <person name="Jones R.W."/>
            <person name="Kamoun S."/>
            <person name="Krampis K."/>
            <person name="Lamour K.H."/>
            <person name="Lee M.K."/>
            <person name="McDonald W.H."/>
            <person name="Medina M."/>
            <person name="Meijer H.J."/>
            <person name="Nordberg E.K."/>
            <person name="Maclean D.J."/>
            <person name="Ospina-Giraldo M.D."/>
            <person name="Morris P.F."/>
            <person name="Phuntumart V."/>
            <person name="Putnam N.H."/>
            <person name="Rash S."/>
            <person name="Rose J.K."/>
            <person name="Sakihama Y."/>
            <person name="Salamov A.A."/>
            <person name="Savidor A."/>
            <person name="Scheuring C.F."/>
            <person name="Smith B.M."/>
            <person name="Sobral B.W."/>
            <person name="Terry A."/>
            <person name="Torto-Alalibo T.A."/>
            <person name="Win J."/>
            <person name="Xu Z."/>
            <person name="Zhang H."/>
            <person name="Grigoriev I.V."/>
            <person name="Rokhsar D.S."/>
            <person name="Boore J.L."/>
        </authorList>
    </citation>
    <scope>NUCLEOTIDE SEQUENCE [LARGE SCALE GENOMIC DNA]</scope>
    <source>
        <strain evidence="4">Pr102</strain>
    </source>
</reference>
<dbReference type="Proteomes" id="UP000005238">
    <property type="component" value="Unassembled WGS sequence"/>
</dbReference>
<feature type="region of interest" description="Disordered" evidence="2">
    <location>
        <begin position="437"/>
        <end position="500"/>
    </location>
</feature>
<dbReference type="VEuPathDB" id="FungiDB:KRP22_7632"/>
<feature type="compositionally biased region" description="Acidic residues" evidence="2">
    <location>
        <begin position="617"/>
        <end position="628"/>
    </location>
</feature>
<feature type="compositionally biased region" description="Acidic residues" evidence="2">
    <location>
        <begin position="636"/>
        <end position="655"/>
    </location>
</feature>
<evidence type="ECO:0000256" key="2">
    <source>
        <dbReference type="SAM" id="MobiDB-lite"/>
    </source>
</evidence>
<dbReference type="HOGENOM" id="CLU_005517_1_0_1"/>
<protein>
    <submittedName>
        <fullName evidence="3">Uncharacterized protein</fullName>
    </submittedName>
</protein>
<evidence type="ECO:0000256" key="1">
    <source>
        <dbReference type="SAM" id="Coils"/>
    </source>
</evidence>
<dbReference type="eggNOG" id="ENOG502RV6S">
    <property type="taxonomic scope" value="Eukaryota"/>
</dbReference>
<keyword evidence="4" id="KW-1185">Reference proteome</keyword>